<name>A0A6M3IJQ6_9ZZZZ</name>
<evidence type="ECO:0000313" key="1">
    <source>
        <dbReference type="EMBL" id="QJA57378.1"/>
    </source>
</evidence>
<proteinExistence type="predicted"/>
<organism evidence="1">
    <name type="scientific">viral metagenome</name>
    <dbReference type="NCBI Taxonomy" id="1070528"/>
    <lineage>
        <taxon>unclassified sequences</taxon>
        <taxon>metagenomes</taxon>
        <taxon>organismal metagenomes</taxon>
    </lineage>
</organism>
<protein>
    <submittedName>
        <fullName evidence="1">Uncharacterized protein</fullName>
    </submittedName>
</protein>
<gene>
    <name evidence="1" type="ORF">MM415B01653_0002</name>
</gene>
<sequence>MEFEVHNMPIPENGPICDFCSDPAVAWDYPANDSTPAAILLNGNVTLMSSIGNWAACEKCSALIEADDRSGLLNRTLASLPEEDKGVIPADALERLINTIHMGFWTNRKGSRKRAVGNA</sequence>
<accession>A0A6M3IJQ6</accession>
<reference evidence="1" key="1">
    <citation type="submission" date="2020-03" db="EMBL/GenBank/DDBJ databases">
        <title>The deep terrestrial virosphere.</title>
        <authorList>
            <person name="Holmfeldt K."/>
            <person name="Nilsson E."/>
            <person name="Simone D."/>
            <person name="Lopez-Fernandez M."/>
            <person name="Wu X."/>
            <person name="de Brujin I."/>
            <person name="Lundin D."/>
            <person name="Andersson A."/>
            <person name="Bertilsson S."/>
            <person name="Dopson M."/>
        </authorList>
    </citation>
    <scope>NUCLEOTIDE SEQUENCE</scope>
    <source>
        <strain evidence="1">MM415B01653</strain>
    </source>
</reference>
<dbReference type="EMBL" id="MT141270">
    <property type="protein sequence ID" value="QJA57378.1"/>
    <property type="molecule type" value="Genomic_DNA"/>
</dbReference>
<dbReference type="AlphaFoldDB" id="A0A6M3IJQ6"/>